<comment type="caution">
    <text evidence="3">The sequence shown here is derived from an EMBL/GenBank/DDBJ whole genome shotgun (WGS) entry which is preliminary data.</text>
</comment>
<reference evidence="4" key="1">
    <citation type="journal article" date="2019" name="Int. J. Syst. Evol. Microbiol.">
        <title>The Global Catalogue of Microorganisms (GCM) 10K type strain sequencing project: providing services to taxonomists for standard genome sequencing and annotation.</title>
        <authorList>
            <consortium name="The Broad Institute Genomics Platform"/>
            <consortium name="The Broad Institute Genome Sequencing Center for Infectious Disease"/>
            <person name="Wu L."/>
            <person name="Ma J."/>
        </authorList>
    </citation>
    <scope>NUCLEOTIDE SEQUENCE [LARGE SCALE GENOMIC DNA]</scope>
    <source>
        <strain evidence="4">JCM 13002</strain>
    </source>
</reference>
<name>A0ABP4EAB1_9ACTN</name>
<accession>A0ABP4EAB1</accession>
<gene>
    <name evidence="3" type="ORF">GCM10009663_43770</name>
</gene>
<protein>
    <submittedName>
        <fullName evidence="3">Uncharacterized protein</fullName>
    </submittedName>
</protein>
<sequence>MGALWSPPGAPHRHSGPPRPERSLTDVLCLLGLSVLGLVGAAFVALYLLIASSDVPLVQF</sequence>
<keyword evidence="4" id="KW-1185">Reference proteome</keyword>
<evidence type="ECO:0000313" key="4">
    <source>
        <dbReference type="Proteomes" id="UP001499987"/>
    </source>
</evidence>
<dbReference type="Proteomes" id="UP001499987">
    <property type="component" value="Unassembled WGS sequence"/>
</dbReference>
<proteinExistence type="predicted"/>
<feature type="transmembrane region" description="Helical" evidence="2">
    <location>
        <begin position="27"/>
        <end position="50"/>
    </location>
</feature>
<keyword evidence="2" id="KW-0472">Membrane</keyword>
<organism evidence="3 4">
    <name type="scientific">Kitasatospora arboriphila</name>
    <dbReference type="NCBI Taxonomy" id="258052"/>
    <lineage>
        <taxon>Bacteria</taxon>
        <taxon>Bacillati</taxon>
        <taxon>Actinomycetota</taxon>
        <taxon>Actinomycetes</taxon>
        <taxon>Kitasatosporales</taxon>
        <taxon>Streptomycetaceae</taxon>
        <taxon>Kitasatospora</taxon>
    </lineage>
</organism>
<evidence type="ECO:0000313" key="3">
    <source>
        <dbReference type="EMBL" id="GAA1095828.1"/>
    </source>
</evidence>
<keyword evidence="2" id="KW-0812">Transmembrane</keyword>
<keyword evidence="2" id="KW-1133">Transmembrane helix</keyword>
<evidence type="ECO:0000256" key="1">
    <source>
        <dbReference type="SAM" id="MobiDB-lite"/>
    </source>
</evidence>
<feature type="region of interest" description="Disordered" evidence="1">
    <location>
        <begin position="1"/>
        <end position="21"/>
    </location>
</feature>
<evidence type="ECO:0000256" key="2">
    <source>
        <dbReference type="SAM" id="Phobius"/>
    </source>
</evidence>
<dbReference type="EMBL" id="BAAALD010000043">
    <property type="protein sequence ID" value="GAA1095828.1"/>
    <property type="molecule type" value="Genomic_DNA"/>
</dbReference>